<dbReference type="AlphaFoldDB" id="A0A974XDK6"/>
<dbReference type="PANTHER" id="PTHR38031">
    <property type="entry name" value="SULFUR CARRIER PROTEIN SLR0821-RELATED"/>
    <property type="match status" value="1"/>
</dbReference>
<evidence type="ECO:0000313" key="2">
    <source>
        <dbReference type="Proteomes" id="UP000663499"/>
    </source>
</evidence>
<dbReference type="KEGG" id="alka:J0B03_08035"/>
<dbReference type="RefSeq" id="WP_207299108.1">
    <property type="nucleotide sequence ID" value="NZ_CP071444.1"/>
</dbReference>
<dbReference type="InterPro" id="IPR012675">
    <property type="entry name" value="Beta-grasp_dom_sf"/>
</dbReference>
<dbReference type="InterPro" id="IPR010038">
    <property type="entry name" value="MoaD_arc-typ"/>
</dbReference>
<dbReference type="InterPro" id="IPR052045">
    <property type="entry name" value="Sulfur_Carrier/Prot_Modifier"/>
</dbReference>
<sequence length="94" mass="10207">MKVQVKTIFAMEQYVGGEKSQELDLDDGSTLADALLQLIHRYGPALEEKLLDGNALQKGMVVYVNGRNSLVLDYLDTPLEDGDDVLIMPPVGGG</sequence>
<accession>A0A974XDK6</accession>
<dbReference type="EMBL" id="CP071444">
    <property type="protein sequence ID" value="QSX07766.1"/>
    <property type="molecule type" value="Genomic_DNA"/>
</dbReference>
<dbReference type="SUPFAM" id="SSF54285">
    <property type="entry name" value="MoaD/ThiS"/>
    <property type="match status" value="1"/>
</dbReference>
<keyword evidence="2" id="KW-1185">Reference proteome</keyword>
<dbReference type="Proteomes" id="UP000663499">
    <property type="component" value="Chromosome"/>
</dbReference>
<name>A0A974XDK6_9FIRM</name>
<dbReference type="Pfam" id="PF02597">
    <property type="entry name" value="ThiS"/>
    <property type="match status" value="1"/>
</dbReference>
<reference evidence="1" key="1">
    <citation type="submission" date="2021-03" db="EMBL/GenBank/DDBJ databases">
        <title>Alkalibacter marinus sp. nov., isolated from tidal flat sediment.</title>
        <authorList>
            <person name="Namirimu T."/>
            <person name="Yang J.-A."/>
            <person name="Yang S.-H."/>
            <person name="Kim Y.-J."/>
            <person name="Kwon K.K."/>
        </authorList>
    </citation>
    <scope>NUCLEOTIDE SEQUENCE</scope>
    <source>
        <strain evidence="1">ES005</strain>
    </source>
</reference>
<organism evidence="1 2">
    <name type="scientific">Alkalibacter rhizosphaerae</name>
    <dbReference type="NCBI Taxonomy" id="2815577"/>
    <lineage>
        <taxon>Bacteria</taxon>
        <taxon>Bacillati</taxon>
        <taxon>Bacillota</taxon>
        <taxon>Clostridia</taxon>
        <taxon>Eubacteriales</taxon>
        <taxon>Eubacteriaceae</taxon>
        <taxon>Alkalibacter</taxon>
    </lineage>
</organism>
<evidence type="ECO:0000313" key="1">
    <source>
        <dbReference type="EMBL" id="QSX07766.1"/>
    </source>
</evidence>
<protein>
    <submittedName>
        <fullName evidence="1">MoaD family protein</fullName>
    </submittedName>
</protein>
<dbReference type="PANTHER" id="PTHR38031:SF1">
    <property type="entry name" value="SULFUR CARRIER PROTEIN CYSO"/>
    <property type="match status" value="1"/>
</dbReference>
<dbReference type="InterPro" id="IPR016155">
    <property type="entry name" value="Mopterin_synth/thiamin_S_b"/>
</dbReference>
<proteinExistence type="predicted"/>
<dbReference type="Gene3D" id="3.10.20.30">
    <property type="match status" value="1"/>
</dbReference>
<gene>
    <name evidence="1" type="ORF">J0B03_08035</name>
</gene>
<dbReference type="NCBIfam" id="TIGR01687">
    <property type="entry name" value="moaD_arch"/>
    <property type="match status" value="1"/>
</dbReference>
<dbReference type="InterPro" id="IPR003749">
    <property type="entry name" value="ThiS/MoaD-like"/>
</dbReference>